<gene>
    <name evidence="2" type="ORF">ACFQNJ_04890</name>
</gene>
<dbReference type="Proteomes" id="UP001596495">
    <property type="component" value="Unassembled WGS sequence"/>
</dbReference>
<organism evidence="2 3">
    <name type="scientific">Hydrogenophaga bisanensis</name>
    <dbReference type="NCBI Taxonomy" id="439611"/>
    <lineage>
        <taxon>Bacteria</taxon>
        <taxon>Pseudomonadati</taxon>
        <taxon>Pseudomonadota</taxon>
        <taxon>Betaproteobacteria</taxon>
        <taxon>Burkholderiales</taxon>
        <taxon>Comamonadaceae</taxon>
        <taxon>Hydrogenophaga</taxon>
    </lineage>
</organism>
<evidence type="ECO:0000256" key="1">
    <source>
        <dbReference type="SAM" id="Phobius"/>
    </source>
</evidence>
<dbReference type="RefSeq" id="WP_374640713.1">
    <property type="nucleotide sequence ID" value="NZ_JBHTBX010000002.1"/>
</dbReference>
<accession>A0ABW2R6I7</accession>
<evidence type="ECO:0000313" key="2">
    <source>
        <dbReference type="EMBL" id="MFC7433841.1"/>
    </source>
</evidence>
<proteinExistence type="predicted"/>
<name>A0ABW2R6I7_9BURK</name>
<sequence length="148" mass="16685">MRHAPSVIHPVGRSSFLARLLIVLAVIGLLMILAWLASAGNTGSVWAVAGTSLLVWVLWCFWAFSVWRRGPEGRLEWRAGEPEVAGWYWHAMARDTGIPLDGAPVQTLELPGVVLVRFPGFWLWLEEASGRRTWWPLRRALKACQERS</sequence>
<keyword evidence="3" id="KW-1185">Reference proteome</keyword>
<keyword evidence="1" id="KW-1133">Transmembrane helix</keyword>
<feature type="transmembrane region" description="Helical" evidence="1">
    <location>
        <begin position="43"/>
        <end position="64"/>
    </location>
</feature>
<protein>
    <recommendedName>
        <fullName evidence="4">Toxin CptA</fullName>
    </recommendedName>
</protein>
<evidence type="ECO:0008006" key="4">
    <source>
        <dbReference type="Google" id="ProtNLM"/>
    </source>
</evidence>
<feature type="transmembrane region" description="Helical" evidence="1">
    <location>
        <begin position="16"/>
        <end position="37"/>
    </location>
</feature>
<comment type="caution">
    <text evidence="2">The sequence shown here is derived from an EMBL/GenBank/DDBJ whole genome shotgun (WGS) entry which is preliminary data.</text>
</comment>
<keyword evidence="1" id="KW-0472">Membrane</keyword>
<keyword evidence="1" id="KW-0812">Transmembrane</keyword>
<reference evidence="3" key="1">
    <citation type="journal article" date="2019" name="Int. J. Syst. Evol. Microbiol.">
        <title>The Global Catalogue of Microorganisms (GCM) 10K type strain sequencing project: providing services to taxonomists for standard genome sequencing and annotation.</title>
        <authorList>
            <consortium name="The Broad Institute Genomics Platform"/>
            <consortium name="The Broad Institute Genome Sequencing Center for Infectious Disease"/>
            <person name="Wu L."/>
            <person name="Ma J."/>
        </authorList>
    </citation>
    <scope>NUCLEOTIDE SEQUENCE [LARGE SCALE GENOMIC DNA]</scope>
    <source>
        <strain evidence="3">CCUG 54518</strain>
    </source>
</reference>
<evidence type="ECO:0000313" key="3">
    <source>
        <dbReference type="Proteomes" id="UP001596495"/>
    </source>
</evidence>
<dbReference type="EMBL" id="JBHTBX010000002">
    <property type="protein sequence ID" value="MFC7433841.1"/>
    <property type="molecule type" value="Genomic_DNA"/>
</dbReference>